<dbReference type="InterPro" id="IPR003838">
    <property type="entry name" value="ABC3_permease_C"/>
</dbReference>
<evidence type="ECO:0000256" key="1">
    <source>
        <dbReference type="ARBA" id="ARBA00004651"/>
    </source>
</evidence>
<comment type="similarity">
    <text evidence="2 10">Belongs to the ABC-4 integral membrane protein family. FtsX subfamily.</text>
</comment>
<keyword evidence="9 10" id="KW-0131">Cell cycle</keyword>
<protein>
    <recommendedName>
        <fullName evidence="3 10">Cell division protein FtsX</fullName>
    </recommendedName>
</protein>
<dbReference type="PANTHER" id="PTHR47755:SF1">
    <property type="entry name" value="CELL DIVISION PROTEIN FTSX"/>
    <property type="match status" value="1"/>
</dbReference>
<dbReference type="InterPro" id="IPR004513">
    <property type="entry name" value="FtsX"/>
</dbReference>
<dbReference type="PIRSF" id="PIRSF003097">
    <property type="entry name" value="FtsX"/>
    <property type="match status" value="1"/>
</dbReference>
<dbReference type="Pfam" id="PF18075">
    <property type="entry name" value="FtsX_ECD"/>
    <property type="match status" value="1"/>
</dbReference>
<evidence type="ECO:0000259" key="12">
    <source>
        <dbReference type="Pfam" id="PF02687"/>
    </source>
</evidence>
<dbReference type="PANTHER" id="PTHR47755">
    <property type="entry name" value="CELL DIVISION PROTEIN FTSX"/>
    <property type="match status" value="1"/>
</dbReference>
<evidence type="ECO:0000256" key="2">
    <source>
        <dbReference type="ARBA" id="ARBA00007379"/>
    </source>
</evidence>
<feature type="domain" description="FtsX extracellular" evidence="13">
    <location>
        <begin position="57"/>
        <end position="151"/>
    </location>
</feature>
<evidence type="ECO:0000259" key="13">
    <source>
        <dbReference type="Pfam" id="PF18075"/>
    </source>
</evidence>
<keyword evidence="6 11" id="KW-0812">Transmembrane</keyword>
<dbReference type="Proteomes" id="UP000469346">
    <property type="component" value="Unassembled WGS sequence"/>
</dbReference>
<evidence type="ECO:0000256" key="8">
    <source>
        <dbReference type="ARBA" id="ARBA00023136"/>
    </source>
</evidence>
<dbReference type="Pfam" id="PF02687">
    <property type="entry name" value="FtsX"/>
    <property type="match status" value="1"/>
</dbReference>
<proteinExistence type="inferred from homology"/>
<feature type="domain" description="ABC3 transporter permease C-terminal" evidence="12">
    <location>
        <begin position="176"/>
        <end position="292"/>
    </location>
</feature>
<evidence type="ECO:0000256" key="10">
    <source>
        <dbReference type="PIRNR" id="PIRNR003097"/>
    </source>
</evidence>
<organism evidence="14 15">
    <name type="scientific">Dissulfurirhabdus thermomarina</name>
    <dbReference type="NCBI Taxonomy" id="1765737"/>
    <lineage>
        <taxon>Bacteria</taxon>
        <taxon>Deltaproteobacteria</taxon>
        <taxon>Dissulfurirhabdaceae</taxon>
        <taxon>Dissulfurirhabdus</taxon>
    </lineage>
</organism>
<dbReference type="RefSeq" id="WP_163297921.1">
    <property type="nucleotide sequence ID" value="NZ_JAAGRR010000016.1"/>
</dbReference>
<dbReference type="GO" id="GO:0032153">
    <property type="term" value="C:cell division site"/>
    <property type="evidence" value="ECO:0007669"/>
    <property type="project" value="TreeGrafter"/>
</dbReference>
<dbReference type="AlphaFoldDB" id="A0A6N9TKJ3"/>
<keyword evidence="15" id="KW-1185">Reference proteome</keyword>
<reference evidence="14 15" key="1">
    <citation type="submission" date="2020-02" db="EMBL/GenBank/DDBJ databases">
        <title>Comparative genomics of sulfur disproportionating microorganisms.</title>
        <authorList>
            <person name="Ward L.M."/>
            <person name="Bertran E."/>
            <person name="Johnston D.T."/>
        </authorList>
    </citation>
    <scope>NUCLEOTIDE SEQUENCE [LARGE SCALE GENOMIC DNA]</scope>
    <source>
        <strain evidence="14 15">DSM 100025</strain>
    </source>
</reference>
<evidence type="ECO:0000313" key="15">
    <source>
        <dbReference type="Proteomes" id="UP000469346"/>
    </source>
</evidence>
<dbReference type="GO" id="GO:0051301">
    <property type="term" value="P:cell division"/>
    <property type="evidence" value="ECO:0007669"/>
    <property type="project" value="UniProtKB-KW"/>
</dbReference>
<keyword evidence="8 10" id="KW-0472">Membrane</keyword>
<evidence type="ECO:0000313" key="14">
    <source>
        <dbReference type="EMBL" id="NDY41765.1"/>
    </source>
</evidence>
<keyword evidence="4 10" id="KW-1003">Cell membrane</keyword>
<dbReference type="InterPro" id="IPR040690">
    <property type="entry name" value="FtsX_ECD"/>
</dbReference>
<name>A0A6N9TKJ3_DISTH</name>
<comment type="subcellular location">
    <subcellularLocation>
        <location evidence="1">Cell membrane</location>
        <topology evidence="1">Multi-pass membrane protein</topology>
    </subcellularLocation>
</comment>
<feature type="transmembrane region" description="Helical" evidence="11">
    <location>
        <begin position="219"/>
        <end position="242"/>
    </location>
</feature>
<evidence type="ECO:0000256" key="6">
    <source>
        <dbReference type="ARBA" id="ARBA00022692"/>
    </source>
</evidence>
<sequence>MMGVFLRRAASDLRQHLGMQFVTTVVVALSILIFVFFALIYHNLQRFVERFGRELGVVVYLQPDIDQERIPQMYQDLIGLPEVATVRYVSSEEAFKRLQGYLESEPGILEGVDPRIIPPAFEIQIDKAVFNVGRVRELAEKVQKWPGVAQVQYGREWLHRLELFSGFLRAVVAASGLLLLLTATFVVANTIKLTVYARQDELEILRLVGATNAYIQGPFLFEAFLQGFVGSAAALAALYVGYRYVQGLMTGSGLLRDVHLAFLPPEAVAAVVGGSVFLCVLGTALAMRRFLRL</sequence>
<feature type="transmembrane region" description="Helical" evidence="11">
    <location>
        <begin position="21"/>
        <end position="41"/>
    </location>
</feature>
<comment type="caution">
    <text evidence="14">The sequence shown here is derived from an EMBL/GenBank/DDBJ whole genome shotgun (WGS) entry which is preliminary data.</text>
</comment>
<evidence type="ECO:0000256" key="4">
    <source>
        <dbReference type="ARBA" id="ARBA00022475"/>
    </source>
</evidence>
<evidence type="ECO:0000256" key="9">
    <source>
        <dbReference type="ARBA" id="ARBA00023306"/>
    </source>
</evidence>
<evidence type="ECO:0000256" key="11">
    <source>
        <dbReference type="SAM" id="Phobius"/>
    </source>
</evidence>
<keyword evidence="7 11" id="KW-1133">Transmembrane helix</keyword>
<feature type="transmembrane region" description="Helical" evidence="11">
    <location>
        <begin position="262"/>
        <end position="287"/>
    </location>
</feature>
<evidence type="ECO:0000256" key="5">
    <source>
        <dbReference type="ARBA" id="ARBA00022618"/>
    </source>
</evidence>
<evidence type="ECO:0000256" key="3">
    <source>
        <dbReference type="ARBA" id="ARBA00021907"/>
    </source>
</evidence>
<gene>
    <name evidence="14" type="ORF">G3N55_02715</name>
</gene>
<dbReference type="Gene3D" id="3.30.70.3040">
    <property type="match status" value="1"/>
</dbReference>
<evidence type="ECO:0000256" key="7">
    <source>
        <dbReference type="ARBA" id="ARBA00022989"/>
    </source>
</evidence>
<keyword evidence="5 10" id="KW-0132">Cell division</keyword>
<dbReference type="EMBL" id="JAAGRR010000016">
    <property type="protein sequence ID" value="NDY41765.1"/>
    <property type="molecule type" value="Genomic_DNA"/>
</dbReference>
<accession>A0A6N9TKJ3</accession>
<dbReference type="GO" id="GO:0005886">
    <property type="term" value="C:plasma membrane"/>
    <property type="evidence" value="ECO:0007669"/>
    <property type="project" value="UniProtKB-SubCell"/>
</dbReference>
<feature type="transmembrane region" description="Helical" evidence="11">
    <location>
        <begin position="167"/>
        <end position="188"/>
    </location>
</feature>